<dbReference type="Proteomes" id="UP000318483">
    <property type="component" value="Plasmid unnamed1"/>
</dbReference>
<sequence>MPGAAHTIRRPNVKIALLGQFGSGNFGNDGSLEAMVGVLKRECPSPDLICICSNPDVVRERLGIEAISISATAPRSRLFSVLDRVALGVPGKLRTLLAAWYGCKGVDAVIIPGTGILDDFQDHAFGWPYVLLRWCVAARLRGASLALVSIGAGPIHGRLSRWFLTRAAKLSTYRSYRDDRSRSFMSSIGVKVSNDPVYPDLAFSLPSPESVTAGPPTICLGLMTYCGWRKGAPQSRSTFDEYLDKIEVLVGGLVAKGWRVRLLGGDASDIEALEATLERVDRSGELRQQGIITAPQHCSLMGIKSLISDCDAVIATRFHNVVCALSMMKPTLSIGYADKNDVVLERAGLGSYCHHIETFEPKDILSGLDDLLAEREQVVWHISRFLQEAQADLSEQEEHLYAMLGLVPAPAKRTHPSVENAHCSL</sequence>
<dbReference type="PANTHER" id="PTHR36836">
    <property type="entry name" value="COLANIC ACID BIOSYNTHESIS PROTEIN WCAK"/>
    <property type="match status" value="1"/>
</dbReference>
<feature type="domain" description="Polysaccharide pyruvyl transferase" evidence="1">
    <location>
        <begin position="25"/>
        <end position="336"/>
    </location>
</feature>
<name>A0A5B8J7L4_9RHOB</name>
<gene>
    <name evidence="2" type="ORF">FPZ52_12210</name>
</gene>
<dbReference type="Pfam" id="PF04230">
    <property type="entry name" value="PS_pyruv_trans"/>
    <property type="match status" value="1"/>
</dbReference>
<accession>A0A5B8J7L4</accession>
<dbReference type="OrthoDB" id="3358948at2"/>
<dbReference type="PANTHER" id="PTHR36836:SF1">
    <property type="entry name" value="COLANIC ACID BIOSYNTHESIS PROTEIN WCAK"/>
    <property type="match status" value="1"/>
</dbReference>
<evidence type="ECO:0000313" key="2">
    <source>
        <dbReference type="EMBL" id="QDY70467.1"/>
    </source>
</evidence>
<keyword evidence="3" id="KW-1185">Reference proteome</keyword>
<keyword evidence="2" id="KW-0614">Plasmid</keyword>
<dbReference type="EMBL" id="CP042262">
    <property type="protein sequence ID" value="QDY70467.1"/>
    <property type="molecule type" value="Genomic_DNA"/>
</dbReference>
<dbReference type="InterPro" id="IPR007345">
    <property type="entry name" value="Polysacch_pyruvyl_Trfase"/>
</dbReference>
<reference evidence="2 3" key="1">
    <citation type="submission" date="2019-07" db="EMBL/GenBank/DDBJ databases">
        <title>Litoreibacter alkalisoli sp. nov., isolated from saline-alkaline soil.</title>
        <authorList>
            <person name="Wang S."/>
            <person name="Xu L."/>
            <person name="Xing Y.-T."/>
            <person name="Sun J.-Q."/>
        </authorList>
    </citation>
    <scope>NUCLEOTIDE SEQUENCE [LARGE SCALE GENOMIC DNA]</scope>
    <source>
        <strain evidence="2 3">LN3S51</strain>
        <plasmid evidence="2 3">unnamed1</plasmid>
    </source>
</reference>
<dbReference type="KEGG" id="lit:FPZ52_12210"/>
<dbReference type="AlphaFoldDB" id="A0A5B8J7L4"/>
<evidence type="ECO:0000313" key="3">
    <source>
        <dbReference type="Proteomes" id="UP000318483"/>
    </source>
</evidence>
<geneLocation type="plasmid" evidence="2 3">
    <name>unnamed1</name>
</geneLocation>
<proteinExistence type="predicted"/>
<evidence type="ECO:0000259" key="1">
    <source>
        <dbReference type="Pfam" id="PF04230"/>
    </source>
</evidence>
<protein>
    <submittedName>
        <fullName evidence="2">dTDP-4-dehydrorhamnose 3,5-epimerase</fullName>
    </submittedName>
</protein>
<organism evidence="2 3">
    <name type="scientific">Qingshengfaniella alkalisoli</name>
    <dbReference type="NCBI Taxonomy" id="2599296"/>
    <lineage>
        <taxon>Bacteria</taxon>
        <taxon>Pseudomonadati</taxon>
        <taxon>Pseudomonadota</taxon>
        <taxon>Alphaproteobacteria</taxon>
        <taxon>Rhodobacterales</taxon>
        <taxon>Paracoccaceae</taxon>
        <taxon>Qingshengfaniella</taxon>
    </lineage>
</organism>